<keyword evidence="3" id="KW-0282">Flagellum</keyword>
<dbReference type="RefSeq" id="WP_053235087.1">
    <property type="nucleotide sequence ID" value="NZ_CP011125.1"/>
</dbReference>
<evidence type="ECO:0000313" key="4">
    <source>
        <dbReference type="Proteomes" id="UP000034883"/>
    </source>
</evidence>
<dbReference type="GO" id="GO:0005524">
    <property type="term" value="F:ATP binding"/>
    <property type="evidence" value="ECO:0007669"/>
    <property type="project" value="TreeGrafter"/>
</dbReference>
<feature type="compositionally biased region" description="Basic and acidic residues" evidence="1">
    <location>
        <begin position="39"/>
        <end position="55"/>
    </location>
</feature>
<proteinExistence type="predicted"/>
<dbReference type="InterPro" id="IPR002586">
    <property type="entry name" value="CobQ/CobB/MinD/ParA_Nub-bd_dom"/>
</dbReference>
<dbReference type="GO" id="GO:0051782">
    <property type="term" value="P:negative regulation of cell division"/>
    <property type="evidence" value="ECO:0007669"/>
    <property type="project" value="TreeGrafter"/>
</dbReference>
<protein>
    <submittedName>
        <fullName evidence="3">Flagellar synthesis regulator FleN</fullName>
    </submittedName>
</protein>
<sequence>MAGQNADSRGGRERGDATLPSAPPEVDLFREPGDDDDAPRDRRDARHEAEGERTTPRVRPACTIAVGGSKGGVGTSVVAANLALYLASIGRRVLLVDADPGGANLHTLVGAPSPTRPRADNRAVGRPVDTQIQGLRLLWGALDEGLRGRRGGGRRKLARAVESAEADYVVLDLGKCTSRGGIDALLSADLSLILTLPEPTALESAYRFVRRAFLRYLHRSVIDQPTRLALMQKARELGGAPAPLDLWRTLEDDGDPLAEVVRDAMERFHPNLVISQTRLRADLELGDQVRSAARRRLGIGIEYLGHVEYDDTVWSCVRARRLLLIESPGTKASKNVEKIARRLLALQTGKRKPPARTVPPESHHDLLEVDRGATDEEVRRAFKRVRDIYAEDALACYSLFEPHELEVLRARLEEAYDVLLDPVRRKPYELSVFPPSEEHEEPVPARMSHNEPLPPPPELTPDTDYTGALLRAVRESQGISLRDVSARTKVGLPYLEAIEGDAFDALPAPVYVRGFVTEIAKALKLDAAQVARTYVRRYRRHLEERGKSA</sequence>
<feature type="region of interest" description="Disordered" evidence="1">
    <location>
        <begin position="434"/>
        <end position="458"/>
    </location>
</feature>
<dbReference type="OrthoDB" id="9773088at2"/>
<evidence type="ECO:0000313" key="3">
    <source>
        <dbReference type="EMBL" id="AKF07878.1"/>
    </source>
</evidence>
<dbReference type="GO" id="GO:0003677">
    <property type="term" value="F:DNA binding"/>
    <property type="evidence" value="ECO:0007669"/>
    <property type="project" value="InterPro"/>
</dbReference>
<keyword evidence="4" id="KW-1185">Reference proteome</keyword>
<dbReference type="PANTHER" id="PTHR43384">
    <property type="entry name" value="SEPTUM SITE-DETERMINING PROTEIN MIND HOMOLOG, CHLOROPLASTIC-RELATED"/>
    <property type="match status" value="1"/>
</dbReference>
<keyword evidence="3" id="KW-0969">Cilium</keyword>
<dbReference type="Pfam" id="PF13413">
    <property type="entry name" value="HTH_25"/>
    <property type="match status" value="1"/>
</dbReference>
<dbReference type="InterPro" id="IPR027417">
    <property type="entry name" value="P-loop_NTPase"/>
</dbReference>
<dbReference type="InterPro" id="IPR001623">
    <property type="entry name" value="DnaJ_domain"/>
</dbReference>
<keyword evidence="3" id="KW-0966">Cell projection</keyword>
<evidence type="ECO:0000259" key="2">
    <source>
        <dbReference type="PROSITE" id="PS50076"/>
    </source>
</evidence>
<dbReference type="InterPro" id="IPR036869">
    <property type="entry name" value="J_dom_sf"/>
</dbReference>
<dbReference type="Proteomes" id="UP000034883">
    <property type="component" value="Chromosome"/>
</dbReference>
<reference evidence="3 4" key="1">
    <citation type="submission" date="2015-03" db="EMBL/GenBank/DDBJ databases">
        <title>Genome assembly of Sandaracinus amylolyticus DSM 53668.</title>
        <authorList>
            <person name="Sharma G."/>
            <person name="Subramanian S."/>
        </authorList>
    </citation>
    <scope>NUCLEOTIDE SEQUENCE [LARGE SCALE GENOMIC DNA]</scope>
    <source>
        <strain evidence="3 4">DSM 53668</strain>
    </source>
</reference>
<dbReference type="KEGG" id="samy:DB32_005027"/>
<dbReference type="PROSITE" id="PS50076">
    <property type="entry name" value="DNAJ_2"/>
    <property type="match status" value="1"/>
</dbReference>
<dbReference type="PANTHER" id="PTHR43384:SF11">
    <property type="entry name" value="SEPTUM SITE DETERMINING PROTEIN"/>
    <property type="match status" value="1"/>
</dbReference>
<dbReference type="SUPFAM" id="SSF46565">
    <property type="entry name" value="Chaperone J-domain"/>
    <property type="match status" value="1"/>
</dbReference>
<feature type="region of interest" description="Disordered" evidence="1">
    <location>
        <begin position="1"/>
        <end position="58"/>
    </location>
</feature>
<feature type="domain" description="J" evidence="2">
    <location>
        <begin position="362"/>
        <end position="432"/>
    </location>
</feature>
<dbReference type="EMBL" id="CP011125">
    <property type="protein sequence ID" value="AKF07878.1"/>
    <property type="molecule type" value="Genomic_DNA"/>
</dbReference>
<dbReference type="GO" id="GO:0005829">
    <property type="term" value="C:cytosol"/>
    <property type="evidence" value="ECO:0007669"/>
    <property type="project" value="TreeGrafter"/>
</dbReference>
<organism evidence="3 4">
    <name type="scientific">Sandaracinus amylolyticus</name>
    <dbReference type="NCBI Taxonomy" id="927083"/>
    <lineage>
        <taxon>Bacteria</taxon>
        <taxon>Pseudomonadati</taxon>
        <taxon>Myxococcota</taxon>
        <taxon>Polyangia</taxon>
        <taxon>Polyangiales</taxon>
        <taxon>Sandaracinaceae</taxon>
        <taxon>Sandaracinus</taxon>
    </lineage>
</organism>
<gene>
    <name evidence="3" type="ORF">DB32_005027</name>
</gene>
<name>A0A0F6YL44_9BACT</name>
<dbReference type="GO" id="GO:0009898">
    <property type="term" value="C:cytoplasmic side of plasma membrane"/>
    <property type="evidence" value="ECO:0007669"/>
    <property type="project" value="TreeGrafter"/>
</dbReference>
<dbReference type="Gene3D" id="1.10.260.40">
    <property type="entry name" value="lambda repressor-like DNA-binding domains"/>
    <property type="match status" value="1"/>
</dbReference>
<accession>A0A0F6YL44</accession>
<dbReference type="Gene3D" id="1.10.287.110">
    <property type="entry name" value="DnaJ domain"/>
    <property type="match status" value="1"/>
</dbReference>
<dbReference type="Pfam" id="PF01656">
    <property type="entry name" value="CbiA"/>
    <property type="match status" value="1"/>
</dbReference>
<dbReference type="InterPro" id="IPR050625">
    <property type="entry name" value="ParA/MinD_ATPase"/>
</dbReference>
<dbReference type="InterPro" id="IPR010982">
    <property type="entry name" value="Lambda_DNA-bd_dom_sf"/>
</dbReference>
<evidence type="ECO:0000256" key="1">
    <source>
        <dbReference type="SAM" id="MobiDB-lite"/>
    </source>
</evidence>
<dbReference type="AlphaFoldDB" id="A0A0F6YL44"/>
<dbReference type="SUPFAM" id="SSF52540">
    <property type="entry name" value="P-loop containing nucleoside triphosphate hydrolases"/>
    <property type="match status" value="1"/>
</dbReference>
<dbReference type="GO" id="GO:0016887">
    <property type="term" value="F:ATP hydrolysis activity"/>
    <property type="evidence" value="ECO:0007669"/>
    <property type="project" value="TreeGrafter"/>
</dbReference>
<dbReference type="Gene3D" id="3.40.50.300">
    <property type="entry name" value="P-loop containing nucleotide triphosphate hydrolases"/>
    <property type="match status" value="1"/>
</dbReference>
<dbReference type="STRING" id="927083.DB32_005027"/>